<evidence type="ECO:0000313" key="2">
    <source>
        <dbReference type="EMBL" id="KZS12653.1"/>
    </source>
</evidence>
<keyword evidence="3" id="KW-1185">Reference proteome</keyword>
<protein>
    <submittedName>
        <fullName evidence="1">Uncharacterized protein</fullName>
    </submittedName>
</protein>
<dbReference type="Proteomes" id="UP000076858">
    <property type="component" value="Unassembled WGS sequence"/>
</dbReference>
<proteinExistence type="predicted"/>
<dbReference type="EMBL" id="LRGB01001361">
    <property type="protein sequence ID" value="KZS12653.1"/>
    <property type="molecule type" value="Genomic_DNA"/>
</dbReference>
<reference evidence="2 3" key="3">
    <citation type="submission" date="2016-03" db="EMBL/GenBank/DDBJ databases">
        <title>EvidentialGene: Evidence-directed Construction of Genes on Genomes.</title>
        <authorList>
            <person name="Gilbert D.G."/>
            <person name="Choi J.-H."/>
            <person name="Mockaitis K."/>
            <person name="Colbourne J."/>
            <person name="Pfrender M."/>
        </authorList>
    </citation>
    <scope>NUCLEOTIDE SEQUENCE [LARGE SCALE GENOMIC DNA]</scope>
    <source>
        <strain evidence="2 3">Xinb3</strain>
        <tissue evidence="2">Complete organism</tissue>
    </source>
</reference>
<accession>A0A0P4ZND3</accession>
<organism evidence="1">
    <name type="scientific">Daphnia magna</name>
    <dbReference type="NCBI Taxonomy" id="35525"/>
    <lineage>
        <taxon>Eukaryota</taxon>
        <taxon>Metazoa</taxon>
        <taxon>Ecdysozoa</taxon>
        <taxon>Arthropoda</taxon>
        <taxon>Crustacea</taxon>
        <taxon>Branchiopoda</taxon>
        <taxon>Diplostraca</taxon>
        <taxon>Cladocera</taxon>
        <taxon>Anomopoda</taxon>
        <taxon>Daphniidae</taxon>
        <taxon>Daphnia</taxon>
    </lineage>
</organism>
<dbReference type="AlphaFoldDB" id="A0A0P4ZND3"/>
<name>A0A0P4ZND3_9CRUS</name>
<evidence type="ECO:0000313" key="3">
    <source>
        <dbReference type="Proteomes" id="UP000076858"/>
    </source>
</evidence>
<reference evidence="1" key="1">
    <citation type="submission" date="2015-10" db="EMBL/GenBank/DDBJ databases">
        <title>Daphnia magna gene sets from two clonal populations assembled and annotated with EvidentialGene.</title>
        <authorList>
            <person name="Gilbert D."/>
            <person name="Podicheti R."/>
            <person name="Orsini L."/>
            <person name="Colbourne J."/>
            <person name="Pfrender M."/>
        </authorList>
    </citation>
    <scope>NUCLEOTIDE SEQUENCE</scope>
</reference>
<gene>
    <name evidence="2" type="ORF">APZ42_022846</name>
</gene>
<sequence length="81" mass="9220">MNKKCSRDLVHVHSWKLPSHQQGLCDCDPHLACRCQQSSLATLQAYYIHTALDCCGMNDEKASGYLRYGIYGEQLPFTKQL</sequence>
<reference evidence="1" key="2">
    <citation type="submission" date="2015-10" db="EMBL/GenBank/DDBJ databases">
        <authorList>
            <person name="Gilbert D.G."/>
        </authorList>
    </citation>
    <scope>NUCLEOTIDE SEQUENCE</scope>
</reference>
<evidence type="ECO:0000313" key="1">
    <source>
        <dbReference type="EMBL" id="JAJ08852.1"/>
    </source>
</evidence>
<dbReference type="EMBL" id="GDIP01214550">
    <property type="protein sequence ID" value="JAJ08852.1"/>
    <property type="molecule type" value="Transcribed_RNA"/>
</dbReference>